<dbReference type="Proteomes" id="UP000283833">
    <property type="component" value="Unassembled WGS sequence"/>
</dbReference>
<protein>
    <submittedName>
        <fullName evidence="2">IS1595 family transposase</fullName>
    </submittedName>
</protein>
<sequence>MATINSFLEFMQVFPNEDSCIQYLEKKRWKDRIISPFDSTSTVYKCKNHKYRCKNTGKYFTVKTNTIFAKSKIPLIKWLYLIFIYTKHKRSLSSHQAARDLGVTQKTAWYMMNKLRELTKRQNESSPEDFAAVIWGCEIDESYIGGKNKNRHKNKKVEKCQGRSYKDKVPVFGILQRNGKLIAKVVERTDMEHLLPIIKKYIKKGSVIYTDGLEYSGLTDDYIIRSVNHSARLYGYFEFDETDAMIMVCNNGIENAWSHLKRTIFGTYYHVSRKYMQKYVDEYVFRFNTRKLRDSDRFHLYLQYIYAA</sequence>
<dbReference type="AlphaFoldDB" id="A0A3E4WRT5"/>
<dbReference type="InterPro" id="IPR053164">
    <property type="entry name" value="IS1016-like_transposase"/>
</dbReference>
<comment type="caution">
    <text evidence="2">The sequence shown here is derived from an EMBL/GenBank/DDBJ whole genome shotgun (WGS) entry which is preliminary data.</text>
</comment>
<evidence type="ECO:0000259" key="1">
    <source>
        <dbReference type="SMART" id="SM01126"/>
    </source>
</evidence>
<proteinExistence type="predicted"/>
<accession>A0A3E4WRT5</accession>
<organism evidence="2 4">
    <name type="scientific">Phocaeicola vulgatus</name>
    <name type="common">Bacteroides vulgatus</name>
    <dbReference type="NCBI Taxonomy" id="821"/>
    <lineage>
        <taxon>Bacteria</taxon>
        <taxon>Pseudomonadati</taxon>
        <taxon>Bacteroidota</taxon>
        <taxon>Bacteroidia</taxon>
        <taxon>Bacteroidales</taxon>
        <taxon>Bacteroidaceae</taxon>
        <taxon>Phocaeicola</taxon>
    </lineage>
</organism>
<dbReference type="EMBL" id="QRXI01000003">
    <property type="protein sequence ID" value="RGT97310.1"/>
    <property type="molecule type" value="Genomic_DNA"/>
</dbReference>
<dbReference type="PANTHER" id="PTHR47163">
    <property type="entry name" value="DDE_TNP_IS1595 DOMAIN-CONTAINING PROTEIN"/>
    <property type="match status" value="1"/>
</dbReference>
<gene>
    <name evidence="3" type="ORF">DWX04_03555</name>
    <name evidence="2" type="ORF">DXC16_07920</name>
</gene>
<dbReference type="InterPro" id="IPR024445">
    <property type="entry name" value="Tnp_ISXO2-like"/>
</dbReference>
<evidence type="ECO:0000313" key="5">
    <source>
        <dbReference type="Proteomes" id="UP000283833"/>
    </source>
</evidence>
<reference evidence="4 5" key="1">
    <citation type="submission" date="2018-08" db="EMBL/GenBank/DDBJ databases">
        <title>A genome reference for cultivated species of the human gut microbiota.</title>
        <authorList>
            <person name="Zou Y."/>
            <person name="Xue W."/>
            <person name="Luo G."/>
        </authorList>
    </citation>
    <scope>NUCLEOTIDE SEQUENCE [LARGE SCALE GENOMIC DNA]</scope>
    <source>
        <strain evidence="3 5">AF18-14</strain>
        <strain evidence="2 4">OM08-13BH</strain>
    </source>
</reference>
<dbReference type="PANTHER" id="PTHR47163:SF2">
    <property type="entry name" value="SI:DKEY-17M8.2"/>
    <property type="match status" value="1"/>
</dbReference>
<dbReference type="Pfam" id="PF12762">
    <property type="entry name" value="DDE_Tnp_IS1595"/>
    <property type="match status" value="1"/>
</dbReference>
<dbReference type="EMBL" id="QSTG01000010">
    <property type="protein sequence ID" value="RGM44991.1"/>
    <property type="molecule type" value="Genomic_DNA"/>
</dbReference>
<name>A0A3E4WRT5_PHOVU</name>
<dbReference type="NCBIfam" id="NF033547">
    <property type="entry name" value="transpos_IS1595"/>
    <property type="match status" value="1"/>
</dbReference>
<feature type="domain" description="ISXO2-like transposase" evidence="1">
    <location>
        <begin position="133"/>
        <end position="288"/>
    </location>
</feature>
<evidence type="ECO:0000313" key="2">
    <source>
        <dbReference type="EMBL" id="RGM44991.1"/>
    </source>
</evidence>
<dbReference type="SMART" id="SM01126">
    <property type="entry name" value="DDE_Tnp_IS1595"/>
    <property type="match status" value="1"/>
</dbReference>
<evidence type="ECO:0000313" key="3">
    <source>
        <dbReference type="EMBL" id="RGT97310.1"/>
    </source>
</evidence>
<dbReference type="RefSeq" id="WP_007854658.1">
    <property type="nucleotide sequence ID" value="NZ_CAJTAS010000111.1"/>
</dbReference>
<evidence type="ECO:0000313" key="4">
    <source>
        <dbReference type="Proteomes" id="UP000261003"/>
    </source>
</evidence>
<dbReference type="Proteomes" id="UP000261003">
    <property type="component" value="Unassembled WGS sequence"/>
</dbReference>